<evidence type="ECO:0000313" key="6">
    <source>
        <dbReference type="EMBL" id="SHN50349.1"/>
    </source>
</evidence>
<evidence type="ECO:0000259" key="5">
    <source>
        <dbReference type="Pfam" id="PF03330"/>
    </source>
</evidence>
<dbReference type="InterPro" id="IPR012997">
    <property type="entry name" value="RplA"/>
</dbReference>
<gene>
    <name evidence="3" type="primary">rlpA</name>
    <name evidence="6" type="ORF">SAMN02745728_00234</name>
</gene>
<name>A0A1M7RVM7_9BACT</name>
<dbReference type="Proteomes" id="UP000186469">
    <property type="component" value="Unassembled WGS sequence"/>
</dbReference>
<dbReference type="GO" id="GO:0008932">
    <property type="term" value="F:lytic endotransglycosylase activity"/>
    <property type="evidence" value="ECO:0007669"/>
    <property type="project" value="UniProtKB-UniRule"/>
</dbReference>
<dbReference type="RefSeq" id="WP_072695653.1">
    <property type="nucleotide sequence ID" value="NZ_FRDI01000002.1"/>
</dbReference>
<dbReference type="PANTHER" id="PTHR34183:SF8">
    <property type="entry name" value="ENDOLYTIC PEPTIDOGLYCAN TRANSGLYCOSYLASE RLPA-RELATED"/>
    <property type="match status" value="1"/>
</dbReference>
<dbReference type="InterPro" id="IPR036908">
    <property type="entry name" value="RlpA-like_sf"/>
</dbReference>
<dbReference type="InterPro" id="IPR034718">
    <property type="entry name" value="RlpA"/>
</dbReference>
<dbReference type="AlphaFoldDB" id="A0A1M7RVM7"/>
<sequence>MILLLKNIKSNTKACLNLACFSFLYCLAILLLVSVSACKKQYGESEKVFDTSVKQEQTSQPNLQNNAELSHKHFFHEQGEASWYGGKRFKKGKKTASGVAFDPHGYTAAHRFLPFGTKVKVTNQANNKSVEVVITDRGPHTQNRIIDVSRLAAKDLDMLSSGVAKVKVETVDCVLDSDDNPVGEFWVIVNAPFSQNSLATLKRNLKKTDEDIQVLSAISKRKRSKNTKVSIGPYSHLKEAMALTNTMHKQYKNVVVVAK</sequence>
<dbReference type="InterPro" id="IPR009009">
    <property type="entry name" value="RlpA-like_DPBB"/>
</dbReference>
<evidence type="ECO:0000256" key="3">
    <source>
        <dbReference type="HAMAP-Rule" id="MF_02071"/>
    </source>
</evidence>
<dbReference type="EC" id="4.2.2.-" evidence="3"/>
<dbReference type="EMBL" id="FRDI01000002">
    <property type="protein sequence ID" value="SHN50349.1"/>
    <property type="molecule type" value="Genomic_DNA"/>
</dbReference>
<dbReference type="PANTHER" id="PTHR34183">
    <property type="entry name" value="ENDOLYTIC PEPTIDOGLYCAN TRANSGLYCOSYLASE RLPA"/>
    <property type="match status" value="1"/>
</dbReference>
<protein>
    <recommendedName>
        <fullName evidence="3">Probable endolytic peptidoglycan transglycosylase RlpA</fullName>
        <ecNumber evidence="3">4.2.2.-</ecNumber>
    </recommendedName>
</protein>
<evidence type="ECO:0000256" key="1">
    <source>
        <dbReference type="ARBA" id="ARBA00023239"/>
    </source>
</evidence>
<dbReference type="STRING" id="1121455.SAMN02745728_00234"/>
<comment type="similarity">
    <text evidence="3 4">Belongs to the RlpA family.</text>
</comment>
<reference evidence="6 7" key="1">
    <citation type="submission" date="2016-12" db="EMBL/GenBank/DDBJ databases">
        <authorList>
            <person name="Song W.-J."/>
            <person name="Kurnit D.M."/>
        </authorList>
    </citation>
    <scope>NUCLEOTIDE SEQUENCE [LARGE SCALE GENOMIC DNA]</scope>
    <source>
        <strain evidence="6 7">DSM 11393</strain>
    </source>
</reference>
<evidence type="ECO:0000256" key="2">
    <source>
        <dbReference type="ARBA" id="ARBA00023316"/>
    </source>
</evidence>
<evidence type="ECO:0000256" key="4">
    <source>
        <dbReference type="RuleBase" id="RU003495"/>
    </source>
</evidence>
<dbReference type="NCBIfam" id="TIGR00413">
    <property type="entry name" value="rlpA"/>
    <property type="match status" value="1"/>
</dbReference>
<feature type="domain" description="RlpA-like protein double-psi beta-barrel" evidence="5">
    <location>
        <begin position="77"/>
        <end position="168"/>
    </location>
</feature>
<dbReference type="Pfam" id="PF03330">
    <property type="entry name" value="DPBB_1"/>
    <property type="match status" value="1"/>
</dbReference>
<accession>A0A1M7RVM7</accession>
<comment type="function">
    <text evidence="3">Lytic transglycosylase with a strong preference for naked glycan strands that lack stem peptides.</text>
</comment>
<keyword evidence="7" id="KW-1185">Reference proteome</keyword>
<keyword evidence="2 3" id="KW-0961">Cell wall biogenesis/degradation</keyword>
<evidence type="ECO:0000313" key="7">
    <source>
        <dbReference type="Proteomes" id="UP000186469"/>
    </source>
</evidence>
<dbReference type="Gene3D" id="2.40.40.10">
    <property type="entry name" value="RlpA-like domain"/>
    <property type="match status" value="1"/>
</dbReference>
<keyword evidence="1 3" id="KW-0456">Lyase</keyword>
<dbReference type="CDD" id="cd22268">
    <property type="entry name" value="DPBB_RlpA-like"/>
    <property type="match status" value="1"/>
</dbReference>
<keyword evidence="6" id="KW-0449">Lipoprotein</keyword>
<dbReference type="GO" id="GO:0000270">
    <property type="term" value="P:peptidoglycan metabolic process"/>
    <property type="evidence" value="ECO:0007669"/>
    <property type="project" value="UniProtKB-UniRule"/>
</dbReference>
<dbReference type="SUPFAM" id="SSF50685">
    <property type="entry name" value="Barwin-like endoglucanases"/>
    <property type="match status" value="1"/>
</dbReference>
<dbReference type="GO" id="GO:0071555">
    <property type="term" value="P:cell wall organization"/>
    <property type="evidence" value="ECO:0007669"/>
    <property type="project" value="UniProtKB-KW"/>
</dbReference>
<organism evidence="6 7">
    <name type="scientific">Desulfovibrio litoralis DSM 11393</name>
    <dbReference type="NCBI Taxonomy" id="1121455"/>
    <lineage>
        <taxon>Bacteria</taxon>
        <taxon>Pseudomonadati</taxon>
        <taxon>Thermodesulfobacteriota</taxon>
        <taxon>Desulfovibrionia</taxon>
        <taxon>Desulfovibrionales</taxon>
        <taxon>Desulfovibrionaceae</taxon>
        <taxon>Desulfovibrio</taxon>
    </lineage>
</organism>
<proteinExistence type="inferred from homology"/>
<dbReference type="HAMAP" id="MF_02071">
    <property type="entry name" value="RlpA"/>
    <property type="match status" value="1"/>
</dbReference>